<feature type="transmembrane region" description="Helical" evidence="5">
    <location>
        <begin position="275"/>
        <end position="302"/>
    </location>
</feature>
<dbReference type="InterPro" id="IPR049452">
    <property type="entry name" value="Anoctamin_TM"/>
</dbReference>
<evidence type="ECO:0000256" key="4">
    <source>
        <dbReference type="ARBA" id="ARBA00023136"/>
    </source>
</evidence>
<evidence type="ECO:0000259" key="6">
    <source>
        <dbReference type="Pfam" id="PF04547"/>
    </source>
</evidence>
<dbReference type="PANTHER" id="PTHR12308:SF73">
    <property type="entry name" value="ANOCTAMIN"/>
    <property type="match status" value="1"/>
</dbReference>
<proteinExistence type="predicted"/>
<dbReference type="Proteomes" id="UP000789831">
    <property type="component" value="Unassembled WGS sequence"/>
</dbReference>
<keyword evidence="3 5" id="KW-1133">Transmembrane helix</keyword>
<dbReference type="AlphaFoldDB" id="A0A9N9ASS8"/>
<name>A0A9N9ASS8_9GLOM</name>
<gene>
    <name evidence="8" type="ORF">AGERDE_LOCUS6118</name>
</gene>
<dbReference type="PANTHER" id="PTHR12308">
    <property type="entry name" value="ANOCTAMIN"/>
    <property type="match status" value="1"/>
</dbReference>
<dbReference type="InterPro" id="IPR007632">
    <property type="entry name" value="Anoctamin"/>
</dbReference>
<evidence type="ECO:0000256" key="5">
    <source>
        <dbReference type="SAM" id="Phobius"/>
    </source>
</evidence>
<comment type="caution">
    <text evidence="8">The sequence shown here is derived from an EMBL/GenBank/DDBJ whole genome shotgun (WGS) entry which is preliminary data.</text>
</comment>
<evidence type="ECO:0000313" key="8">
    <source>
        <dbReference type="EMBL" id="CAG8539611.1"/>
    </source>
</evidence>
<dbReference type="GO" id="GO:0032541">
    <property type="term" value="C:cortical endoplasmic reticulum"/>
    <property type="evidence" value="ECO:0007669"/>
    <property type="project" value="TreeGrafter"/>
</dbReference>
<evidence type="ECO:0000256" key="1">
    <source>
        <dbReference type="ARBA" id="ARBA00004141"/>
    </source>
</evidence>
<feature type="domain" description="Anoctamin transmembrane" evidence="6">
    <location>
        <begin position="170"/>
        <end position="621"/>
    </location>
</feature>
<protein>
    <submittedName>
        <fullName evidence="8">2426_t:CDS:1</fullName>
    </submittedName>
</protein>
<feature type="transmembrane region" description="Helical" evidence="5">
    <location>
        <begin position="360"/>
        <end position="380"/>
    </location>
</feature>
<dbReference type="GO" id="GO:0005254">
    <property type="term" value="F:chloride channel activity"/>
    <property type="evidence" value="ECO:0007669"/>
    <property type="project" value="TreeGrafter"/>
</dbReference>
<dbReference type="Pfam" id="PF04547">
    <property type="entry name" value="Anoctamin"/>
    <property type="match status" value="1"/>
</dbReference>
<accession>A0A9N9ASS8</accession>
<feature type="transmembrane region" description="Helical" evidence="5">
    <location>
        <begin position="204"/>
        <end position="221"/>
    </location>
</feature>
<evidence type="ECO:0000259" key="7">
    <source>
        <dbReference type="Pfam" id="PF20877"/>
    </source>
</evidence>
<dbReference type="Pfam" id="PF20877">
    <property type="entry name" value="Anoctamin_N"/>
    <property type="match status" value="1"/>
</dbReference>
<keyword evidence="9" id="KW-1185">Reference proteome</keyword>
<evidence type="ECO:0000256" key="2">
    <source>
        <dbReference type="ARBA" id="ARBA00022692"/>
    </source>
</evidence>
<reference evidence="8" key="1">
    <citation type="submission" date="2021-06" db="EMBL/GenBank/DDBJ databases">
        <authorList>
            <person name="Kallberg Y."/>
            <person name="Tangrot J."/>
            <person name="Rosling A."/>
        </authorList>
    </citation>
    <scope>NUCLEOTIDE SEQUENCE</scope>
    <source>
        <strain evidence="8">MT106</strain>
    </source>
</reference>
<keyword evidence="2 5" id="KW-0812">Transmembrane</keyword>
<dbReference type="GO" id="GO:0016020">
    <property type="term" value="C:membrane"/>
    <property type="evidence" value="ECO:0007669"/>
    <property type="project" value="UniProtKB-SubCell"/>
</dbReference>
<feature type="transmembrane region" description="Helical" evidence="5">
    <location>
        <begin position="171"/>
        <end position="198"/>
    </location>
</feature>
<organism evidence="8 9">
    <name type="scientific">Ambispora gerdemannii</name>
    <dbReference type="NCBI Taxonomy" id="144530"/>
    <lineage>
        <taxon>Eukaryota</taxon>
        <taxon>Fungi</taxon>
        <taxon>Fungi incertae sedis</taxon>
        <taxon>Mucoromycota</taxon>
        <taxon>Glomeromycotina</taxon>
        <taxon>Glomeromycetes</taxon>
        <taxon>Archaeosporales</taxon>
        <taxon>Ambisporaceae</taxon>
        <taxon>Ambispora</taxon>
    </lineage>
</organism>
<sequence>MSEKISLLSKTRKLIFHQLSQEGSKEAFADYVLVVDSKIPSKGREAFKTTLVNTCKLVIANLEKAGLECEVRRSKEDMIFIFVLCSAERLKQEIYRSRVHDWLTGVRIRDIEDDHDSGSSVLLTEGERLRLVYDVITRSKTENGAGINPGLGEFKMVNSLLPIHNKEYNRIAFYFAFLQYYCLWLIAPTIVGLFTYFFLSDYSILYAVFIVIWSTVFTEFWRRKERELSIWWGVRNFSRVEQRRPAFQQESYVVNHITGELEPYFPLWKRWLRRIIAAPVIMAFSLILASVLLLYIVLELIISEYYSGPFREQVIYLPTILYCALVPGLNIVYIKIARRLNEYENNETESNYEFNLTQKIFVTNFLVGYLSIFFIGWIHIPFNAEIGEFFQSIFDALGLSLTLKPVGPERLKNELKYFILTGQGVSLFMELILPYMTRGLAKGVHKTITTGSKILHRQNSLSVDAKGEDEEAFLRRVRKEVLLPVYDIYEDYAEMVTQYGYVSLFSVVWPLTPVLALLNNWVELRSDAIKLCVHTRRPIPSRAESIGPWLDNLALITWLSSITNPSFVYLYHPDSNAFTSSSAVLVTVALIWFTEHILGVLQLITRQCLSAFPSWADELILKEEYELKKKWLEKVVVSPVAPPECSVQKIIDDREEKGSWFWRNEKRQDIHERLEEIFQGLHFE</sequence>
<evidence type="ECO:0000256" key="3">
    <source>
        <dbReference type="ARBA" id="ARBA00022989"/>
    </source>
</evidence>
<comment type="subcellular location">
    <subcellularLocation>
        <location evidence="1">Membrane</location>
        <topology evidence="1">Multi-pass membrane protein</topology>
    </subcellularLocation>
</comment>
<feature type="domain" description="Anoctamin alpha-beta plait" evidence="7">
    <location>
        <begin position="30"/>
        <end position="157"/>
    </location>
</feature>
<dbReference type="EMBL" id="CAJVPL010000909">
    <property type="protein sequence ID" value="CAG8539611.1"/>
    <property type="molecule type" value="Genomic_DNA"/>
</dbReference>
<feature type="transmembrane region" description="Helical" evidence="5">
    <location>
        <begin position="314"/>
        <end position="334"/>
    </location>
</feature>
<keyword evidence="4 5" id="KW-0472">Membrane</keyword>
<evidence type="ECO:0000313" key="9">
    <source>
        <dbReference type="Proteomes" id="UP000789831"/>
    </source>
</evidence>
<dbReference type="InterPro" id="IPR049456">
    <property type="entry name" value="Anoctamin_N_fung"/>
</dbReference>
<dbReference type="OrthoDB" id="296386at2759"/>